<keyword evidence="2" id="KW-1185">Reference proteome</keyword>
<dbReference type="InterPro" id="IPR003615">
    <property type="entry name" value="HNH_nuc"/>
</dbReference>
<evidence type="ECO:0000313" key="1">
    <source>
        <dbReference type="EMBL" id="KAJ8904963.1"/>
    </source>
</evidence>
<name>A0AAV8UTQ3_9RHOD</name>
<evidence type="ECO:0000313" key="2">
    <source>
        <dbReference type="Proteomes" id="UP001157974"/>
    </source>
</evidence>
<reference evidence="1 2" key="1">
    <citation type="journal article" date="2023" name="Nat. Commun.">
        <title>Origin of minicircular mitochondrial genomes in red algae.</title>
        <authorList>
            <person name="Lee Y."/>
            <person name="Cho C.H."/>
            <person name="Lee Y.M."/>
            <person name="Park S.I."/>
            <person name="Yang J.H."/>
            <person name="West J.A."/>
            <person name="Bhattacharya D."/>
            <person name="Yoon H.S."/>
        </authorList>
    </citation>
    <scope>NUCLEOTIDE SEQUENCE [LARGE SCALE GENOMIC DNA]</scope>
    <source>
        <strain evidence="1 2">CCMP1338</strain>
        <tissue evidence="1">Whole cell</tissue>
    </source>
</reference>
<protein>
    <recommendedName>
        <fullName evidence="3">HNH nuclease domain-containing protein</fullName>
    </recommendedName>
</protein>
<accession>A0AAV8UTQ3</accession>
<organism evidence="1 2">
    <name type="scientific">Rhodosorus marinus</name>
    <dbReference type="NCBI Taxonomy" id="101924"/>
    <lineage>
        <taxon>Eukaryota</taxon>
        <taxon>Rhodophyta</taxon>
        <taxon>Stylonematophyceae</taxon>
        <taxon>Stylonematales</taxon>
        <taxon>Stylonemataceae</taxon>
        <taxon>Rhodosorus</taxon>
    </lineage>
</organism>
<evidence type="ECO:0008006" key="3">
    <source>
        <dbReference type="Google" id="ProtNLM"/>
    </source>
</evidence>
<dbReference type="AlphaFoldDB" id="A0AAV8UTQ3"/>
<dbReference type="CDD" id="cd00085">
    <property type="entry name" value="HNHc"/>
    <property type="match status" value="1"/>
</dbReference>
<dbReference type="EMBL" id="JAMWBK010000005">
    <property type="protein sequence ID" value="KAJ8904963.1"/>
    <property type="molecule type" value="Genomic_DNA"/>
</dbReference>
<comment type="caution">
    <text evidence="1">The sequence shown here is derived from an EMBL/GenBank/DDBJ whole genome shotgun (WGS) entry which is preliminary data.</text>
</comment>
<sequence>MHAKTGSAVIRSLVKNVGEVADGDATRAFNNGYRCGVEEFRRNLGGVYDIGKVGEYSGRRIAESGKREKVLRVSQVNSMDGLKARGGTFDVYLMFLRELSPMKKDQRDLLKFYFKEEMPFRKLDHTRLAFARKEFQDQRTQLIQNWRVMTATSSLRMTTPDWHHVIPLAFGGPNSWFNLVPMRRKDHLQVHQYLSGSAQNLFPATR</sequence>
<dbReference type="Proteomes" id="UP001157974">
    <property type="component" value="Unassembled WGS sequence"/>
</dbReference>
<proteinExistence type="predicted"/>
<gene>
    <name evidence="1" type="ORF">NDN08_001475</name>
</gene>